<sequence length="50" mass="5631">MKGKAKALPFFGVFFAKPTVIHTCYTLKLDADGTPKFSHYTQVLRSLRQA</sequence>
<dbReference type="EMBL" id="QLLL01000002">
    <property type="protein sequence ID" value="RAJ08531.1"/>
    <property type="molecule type" value="Genomic_DNA"/>
</dbReference>
<organism evidence="1 2">
    <name type="scientific">Chitinophaga skermanii</name>
    <dbReference type="NCBI Taxonomy" id="331697"/>
    <lineage>
        <taxon>Bacteria</taxon>
        <taxon>Pseudomonadati</taxon>
        <taxon>Bacteroidota</taxon>
        <taxon>Chitinophagia</taxon>
        <taxon>Chitinophagales</taxon>
        <taxon>Chitinophagaceae</taxon>
        <taxon>Chitinophaga</taxon>
    </lineage>
</organism>
<dbReference type="AlphaFoldDB" id="A0A327QVZ5"/>
<evidence type="ECO:0000313" key="2">
    <source>
        <dbReference type="Proteomes" id="UP000249547"/>
    </source>
</evidence>
<comment type="caution">
    <text evidence="1">The sequence shown here is derived from an EMBL/GenBank/DDBJ whole genome shotgun (WGS) entry which is preliminary data.</text>
</comment>
<protein>
    <submittedName>
        <fullName evidence="1">Uncharacterized protein</fullName>
    </submittedName>
</protein>
<dbReference type="Proteomes" id="UP000249547">
    <property type="component" value="Unassembled WGS sequence"/>
</dbReference>
<proteinExistence type="predicted"/>
<evidence type="ECO:0000313" key="1">
    <source>
        <dbReference type="EMBL" id="RAJ08531.1"/>
    </source>
</evidence>
<name>A0A327QVZ5_9BACT</name>
<reference evidence="1 2" key="1">
    <citation type="submission" date="2018-06" db="EMBL/GenBank/DDBJ databases">
        <title>Genomic Encyclopedia of Archaeal and Bacterial Type Strains, Phase II (KMG-II): from individual species to whole genera.</title>
        <authorList>
            <person name="Goeker M."/>
        </authorList>
    </citation>
    <scope>NUCLEOTIDE SEQUENCE [LARGE SCALE GENOMIC DNA]</scope>
    <source>
        <strain evidence="1 2">DSM 23857</strain>
    </source>
</reference>
<keyword evidence="2" id="KW-1185">Reference proteome</keyword>
<accession>A0A327QVZ5</accession>
<gene>
    <name evidence="1" type="ORF">LX64_01184</name>
</gene>